<dbReference type="InterPro" id="IPR006915">
    <property type="entry name" value="DUF637_hemagglutn_put"/>
</dbReference>
<organism evidence="2 3">
    <name type="scientific">Providencia sneebia DSM 19967</name>
    <dbReference type="NCBI Taxonomy" id="1141660"/>
    <lineage>
        <taxon>Bacteria</taxon>
        <taxon>Pseudomonadati</taxon>
        <taxon>Pseudomonadota</taxon>
        <taxon>Gammaproteobacteria</taxon>
        <taxon>Enterobacterales</taxon>
        <taxon>Morganellaceae</taxon>
        <taxon>Providencia</taxon>
    </lineage>
</organism>
<dbReference type="HOGENOM" id="CLU_2438420_0_0_6"/>
<evidence type="ECO:0000313" key="2">
    <source>
        <dbReference type="EMBL" id="EKT53561.1"/>
    </source>
</evidence>
<accession>K8W174</accession>
<feature type="domain" description="DUF637" evidence="1">
    <location>
        <begin position="17"/>
        <end position="78"/>
    </location>
</feature>
<dbReference type="Proteomes" id="UP000010290">
    <property type="component" value="Chromosome"/>
</dbReference>
<dbReference type="RefSeq" id="WP_008916766.1">
    <property type="nucleotide sequence ID" value="NZ_CM001773.1"/>
</dbReference>
<dbReference type="AlphaFoldDB" id="K8W174"/>
<reference evidence="2 3" key="1">
    <citation type="journal article" date="2012" name="BMC Genomics">
        <title>Comparative genomics of bacteria in the genus Providencia isolated from wild Drosophila melanogaster.</title>
        <authorList>
            <person name="Galac M.R."/>
            <person name="Lazzaro B.P."/>
        </authorList>
    </citation>
    <scope>NUCLEOTIDE SEQUENCE [LARGE SCALE GENOMIC DNA]</scope>
    <source>
        <strain evidence="2 3">DSM 19967</strain>
    </source>
</reference>
<dbReference type="PATRIC" id="fig|1141660.3.peg.3026"/>
<proteinExistence type="predicted"/>
<evidence type="ECO:0000313" key="3">
    <source>
        <dbReference type="Proteomes" id="UP000010290"/>
    </source>
</evidence>
<gene>
    <name evidence="2" type="ORF">OO7_15154</name>
</gene>
<dbReference type="Pfam" id="PF04830">
    <property type="entry name" value="DUF637"/>
    <property type="match status" value="1"/>
</dbReference>
<dbReference type="EMBL" id="AKKN01000013">
    <property type="protein sequence ID" value="EKT53561.1"/>
    <property type="molecule type" value="Genomic_DNA"/>
</dbReference>
<comment type="caution">
    <text evidence="2">The sequence shown here is derived from an EMBL/GenBank/DDBJ whole genome shotgun (WGS) entry which is preliminary data.</text>
</comment>
<evidence type="ECO:0000259" key="1">
    <source>
        <dbReference type="Pfam" id="PF04830"/>
    </source>
</evidence>
<protein>
    <submittedName>
        <fullName evidence="2">Filamentous hemagglutinin</fullName>
    </submittedName>
</protein>
<sequence length="90" mass="9844">MATLGLLFISKEKMAYLSKTLNSLGKSDTVKSIITQMVISGALNGLDKDMKWTTGNPGDAKLPILANNDWNKVAQRVGLLIMFLPQVLNH</sequence>
<keyword evidence="3" id="KW-1185">Reference proteome</keyword>
<name>K8W174_9GAMM</name>